<name>A0ABR1DTU4_NECAM</name>
<organism evidence="1 2">
    <name type="scientific">Necator americanus</name>
    <name type="common">Human hookworm</name>
    <dbReference type="NCBI Taxonomy" id="51031"/>
    <lineage>
        <taxon>Eukaryota</taxon>
        <taxon>Metazoa</taxon>
        <taxon>Ecdysozoa</taxon>
        <taxon>Nematoda</taxon>
        <taxon>Chromadorea</taxon>
        <taxon>Rhabditida</taxon>
        <taxon>Rhabditina</taxon>
        <taxon>Rhabditomorpha</taxon>
        <taxon>Strongyloidea</taxon>
        <taxon>Ancylostomatidae</taxon>
        <taxon>Bunostominae</taxon>
        <taxon>Necator</taxon>
    </lineage>
</organism>
<dbReference type="Proteomes" id="UP001303046">
    <property type="component" value="Unassembled WGS sequence"/>
</dbReference>
<reference evidence="1 2" key="1">
    <citation type="submission" date="2023-08" db="EMBL/GenBank/DDBJ databases">
        <title>A Necator americanus chromosomal reference genome.</title>
        <authorList>
            <person name="Ilik V."/>
            <person name="Petrzelkova K.J."/>
            <person name="Pardy F."/>
            <person name="Fuh T."/>
            <person name="Niatou-Singa F.S."/>
            <person name="Gouil Q."/>
            <person name="Baker L."/>
            <person name="Ritchie M.E."/>
            <person name="Jex A.R."/>
            <person name="Gazzola D."/>
            <person name="Li H."/>
            <person name="Toshio Fujiwara R."/>
            <person name="Zhan B."/>
            <person name="Aroian R.V."/>
            <person name="Pafco B."/>
            <person name="Schwarz E.M."/>
        </authorList>
    </citation>
    <scope>NUCLEOTIDE SEQUENCE [LARGE SCALE GENOMIC DNA]</scope>
    <source>
        <strain evidence="1 2">Aroian</strain>
        <tissue evidence="1">Whole animal</tissue>
    </source>
</reference>
<gene>
    <name evidence="1" type="primary">Necator_chrV.g17745</name>
    <name evidence="1" type="ORF">RB195_012955</name>
</gene>
<proteinExistence type="predicted"/>
<accession>A0ABR1DTU4</accession>
<evidence type="ECO:0000313" key="2">
    <source>
        <dbReference type="Proteomes" id="UP001303046"/>
    </source>
</evidence>
<keyword evidence="2" id="KW-1185">Reference proteome</keyword>
<comment type="caution">
    <text evidence="1">The sequence shown here is derived from an EMBL/GenBank/DDBJ whole genome shotgun (WGS) entry which is preliminary data.</text>
</comment>
<sequence>MPQNSDGHEGKDLTFRDMVHSARHLIGRIYEMQVEAGKIPAHKREEWLRERAHHEHDVRASSVLSLVKSQLNFVKTSIPNMQDYLSKCETKFYEGQGGSHDRVLLDQLKEERNTVEERLTT</sequence>
<dbReference type="EMBL" id="JAVFWL010000005">
    <property type="protein sequence ID" value="KAK6753678.1"/>
    <property type="molecule type" value="Genomic_DNA"/>
</dbReference>
<protein>
    <submittedName>
        <fullName evidence="1">Uncharacterized protein</fullName>
    </submittedName>
</protein>
<evidence type="ECO:0000313" key="1">
    <source>
        <dbReference type="EMBL" id="KAK6753678.1"/>
    </source>
</evidence>